<keyword evidence="5" id="KW-1185">Reference proteome</keyword>
<dbReference type="EMBL" id="JBHSKM010000044">
    <property type="protein sequence ID" value="MFC5219716.1"/>
    <property type="molecule type" value="Genomic_DNA"/>
</dbReference>
<feature type="region of interest" description="Disordered" evidence="1">
    <location>
        <begin position="39"/>
        <end position="63"/>
    </location>
</feature>
<dbReference type="SUPFAM" id="SSF50370">
    <property type="entry name" value="Ricin B-like lectins"/>
    <property type="match status" value="1"/>
</dbReference>
<gene>
    <name evidence="4" type="ORF">ACFPQ9_38415</name>
</gene>
<proteinExistence type="predicted"/>
<comment type="caution">
    <text evidence="4">The sequence shown here is derived from an EMBL/GenBank/DDBJ whole genome shotgun (WGS) entry which is preliminary data.</text>
</comment>
<name>A0ABW0CXD3_STRCD</name>
<keyword evidence="2" id="KW-0812">Transmembrane</keyword>
<protein>
    <submittedName>
        <fullName evidence="4">Ricin-type beta-trefoil lectin domain protein</fullName>
    </submittedName>
</protein>
<dbReference type="Proteomes" id="UP001596263">
    <property type="component" value="Unassembled WGS sequence"/>
</dbReference>
<feature type="region of interest" description="Disordered" evidence="1">
    <location>
        <begin position="1"/>
        <end position="27"/>
    </location>
</feature>
<keyword evidence="2" id="KW-1133">Transmembrane helix</keyword>
<dbReference type="InterPro" id="IPR000772">
    <property type="entry name" value="Ricin_B_lectin"/>
</dbReference>
<feature type="transmembrane region" description="Helical" evidence="2">
    <location>
        <begin position="73"/>
        <end position="93"/>
    </location>
</feature>
<keyword evidence="2" id="KW-0472">Membrane</keyword>
<dbReference type="InterPro" id="IPR035992">
    <property type="entry name" value="Ricin_B-like_lectins"/>
</dbReference>
<feature type="compositionally biased region" description="Low complexity" evidence="1">
    <location>
        <begin position="174"/>
        <end position="192"/>
    </location>
</feature>
<organism evidence="4 5">
    <name type="scientific">Streptomyces coerulescens</name>
    <dbReference type="NCBI Taxonomy" id="29304"/>
    <lineage>
        <taxon>Bacteria</taxon>
        <taxon>Bacillati</taxon>
        <taxon>Actinomycetota</taxon>
        <taxon>Actinomycetes</taxon>
        <taxon>Kitasatosporales</taxon>
        <taxon>Streptomycetaceae</taxon>
        <taxon>Streptomyces</taxon>
    </lineage>
</organism>
<dbReference type="SMART" id="SM00458">
    <property type="entry name" value="RICIN"/>
    <property type="match status" value="1"/>
</dbReference>
<feature type="domain" description="Ricin B lectin" evidence="3">
    <location>
        <begin position="197"/>
        <end position="324"/>
    </location>
</feature>
<sequence>MGQRDTGGELGVLPAQGPVGERQEAGPGRLFTMLRGAVVSRNDGGPAQPEQGPALRGGPAEGEPERAARISGAVVAACVLVVLSVTAVSFLAFPDDSNTQAGPSVSVNPARTSAGESASEETPSGSPTATNTPKPTKSRPSQASGRSGNPTVPAGTASSRPRAEPGTTSSHAIEAAPGTTTAATAEPGPSSTGSPAAAGRMIVGFASSRCIEVTAHDGTDGSPLRLWSCGGDAWQKWVFRPDGSVRSMGLCMDLANATTANGSGIQLARCNGGWAQQFHLTGADDLVNRATGKCVDVTGAATGNGARLQLWDCAGTSNQKWRLR</sequence>
<evidence type="ECO:0000313" key="5">
    <source>
        <dbReference type="Proteomes" id="UP001596263"/>
    </source>
</evidence>
<evidence type="ECO:0000313" key="4">
    <source>
        <dbReference type="EMBL" id="MFC5219716.1"/>
    </source>
</evidence>
<reference evidence="5" key="1">
    <citation type="journal article" date="2019" name="Int. J. Syst. Evol. Microbiol.">
        <title>The Global Catalogue of Microorganisms (GCM) 10K type strain sequencing project: providing services to taxonomists for standard genome sequencing and annotation.</title>
        <authorList>
            <consortium name="The Broad Institute Genomics Platform"/>
            <consortium name="The Broad Institute Genome Sequencing Center for Infectious Disease"/>
            <person name="Wu L."/>
            <person name="Ma J."/>
        </authorList>
    </citation>
    <scope>NUCLEOTIDE SEQUENCE [LARGE SCALE GENOMIC DNA]</scope>
    <source>
        <strain evidence="5">KCTC 42586</strain>
    </source>
</reference>
<evidence type="ECO:0000256" key="2">
    <source>
        <dbReference type="SAM" id="Phobius"/>
    </source>
</evidence>
<dbReference type="RefSeq" id="WP_380863738.1">
    <property type="nucleotide sequence ID" value="NZ_JBHSKM010000044.1"/>
</dbReference>
<feature type="region of interest" description="Disordered" evidence="1">
    <location>
        <begin position="94"/>
        <end position="196"/>
    </location>
</feature>
<dbReference type="Gene3D" id="2.80.10.50">
    <property type="match status" value="2"/>
</dbReference>
<feature type="compositionally biased region" description="Polar residues" evidence="1">
    <location>
        <begin position="96"/>
        <end position="150"/>
    </location>
</feature>
<accession>A0ABW0CXD3</accession>
<dbReference type="Pfam" id="PF00652">
    <property type="entry name" value="Ricin_B_lectin"/>
    <property type="match status" value="1"/>
</dbReference>
<evidence type="ECO:0000256" key="1">
    <source>
        <dbReference type="SAM" id="MobiDB-lite"/>
    </source>
</evidence>
<dbReference type="PROSITE" id="PS50231">
    <property type="entry name" value="RICIN_B_LECTIN"/>
    <property type="match status" value="1"/>
</dbReference>
<evidence type="ECO:0000259" key="3">
    <source>
        <dbReference type="SMART" id="SM00458"/>
    </source>
</evidence>